<dbReference type="GO" id="GO:0005829">
    <property type="term" value="C:cytosol"/>
    <property type="evidence" value="ECO:0007669"/>
    <property type="project" value="TreeGrafter"/>
</dbReference>
<accession>A0A4R6XBS6</accession>
<evidence type="ECO:0000313" key="2">
    <source>
        <dbReference type="Proteomes" id="UP000295729"/>
    </source>
</evidence>
<gene>
    <name evidence="1" type="ORF">C8D85_0931</name>
</gene>
<evidence type="ECO:0008006" key="3">
    <source>
        <dbReference type="Google" id="ProtNLM"/>
    </source>
</evidence>
<dbReference type="Pfam" id="PF08282">
    <property type="entry name" value="Hydrolase_3"/>
    <property type="match status" value="1"/>
</dbReference>
<protein>
    <recommendedName>
        <fullName evidence="3">Sucrose phosphatase-like domain-containing protein</fullName>
    </recommendedName>
</protein>
<dbReference type="PROSITE" id="PS01228">
    <property type="entry name" value="COF_1"/>
    <property type="match status" value="1"/>
</dbReference>
<dbReference type="Gene3D" id="3.40.50.1000">
    <property type="entry name" value="HAD superfamily/HAD-like"/>
    <property type="match status" value="1"/>
</dbReference>
<dbReference type="Proteomes" id="UP000295729">
    <property type="component" value="Unassembled WGS sequence"/>
</dbReference>
<dbReference type="AlphaFoldDB" id="A0A4R6XBS6"/>
<reference evidence="1 2" key="1">
    <citation type="submission" date="2019-03" db="EMBL/GenBank/DDBJ databases">
        <title>Genomic Encyclopedia of Type Strains, Phase IV (KMG-IV): sequencing the most valuable type-strain genomes for metagenomic binning, comparative biology and taxonomic classification.</title>
        <authorList>
            <person name="Goeker M."/>
        </authorList>
    </citation>
    <scope>NUCLEOTIDE SEQUENCE [LARGE SCALE GENOMIC DNA]</scope>
    <source>
        <strain evidence="1 2">DSM 5604</strain>
    </source>
</reference>
<dbReference type="RefSeq" id="WP_133560165.1">
    <property type="nucleotide sequence ID" value="NZ_SNZA01000001.1"/>
</dbReference>
<dbReference type="Gene3D" id="3.30.1240.10">
    <property type="match status" value="1"/>
</dbReference>
<dbReference type="SUPFAM" id="SSF56784">
    <property type="entry name" value="HAD-like"/>
    <property type="match status" value="1"/>
</dbReference>
<proteinExistence type="predicted"/>
<dbReference type="PANTHER" id="PTHR10000">
    <property type="entry name" value="PHOSPHOSERINE PHOSPHATASE"/>
    <property type="match status" value="1"/>
</dbReference>
<dbReference type="EMBL" id="SNZA01000001">
    <property type="protein sequence ID" value="TDR15559.1"/>
    <property type="molecule type" value="Genomic_DNA"/>
</dbReference>
<dbReference type="InterPro" id="IPR036412">
    <property type="entry name" value="HAD-like_sf"/>
</dbReference>
<keyword evidence="2" id="KW-1185">Reference proteome</keyword>
<dbReference type="InterPro" id="IPR006379">
    <property type="entry name" value="HAD-SF_hydro_IIB"/>
</dbReference>
<dbReference type="NCBIfam" id="TIGR01484">
    <property type="entry name" value="HAD-SF-IIB"/>
    <property type="match status" value="1"/>
</dbReference>
<dbReference type="OrthoDB" id="5498330at2"/>
<name>A0A4R6XBS6_9GAMM</name>
<evidence type="ECO:0000313" key="1">
    <source>
        <dbReference type="EMBL" id="TDR15559.1"/>
    </source>
</evidence>
<dbReference type="GO" id="GO:0000287">
    <property type="term" value="F:magnesium ion binding"/>
    <property type="evidence" value="ECO:0007669"/>
    <property type="project" value="UniProtKB-ARBA"/>
</dbReference>
<dbReference type="InterPro" id="IPR023214">
    <property type="entry name" value="HAD_sf"/>
</dbReference>
<comment type="caution">
    <text evidence="1">The sequence shown here is derived from an EMBL/GenBank/DDBJ whole genome shotgun (WGS) entry which is preliminary data.</text>
</comment>
<dbReference type="PANTHER" id="PTHR10000:SF8">
    <property type="entry name" value="HAD SUPERFAMILY HYDROLASE-LIKE, TYPE 3"/>
    <property type="match status" value="1"/>
</dbReference>
<sequence length="274" mass="30796">MDLVVFDLDGTLLNKQQRLSATTIDTLEKMKHAGIAYTLATGRTHLAAQPCIEGHNFPLWQIYKNGVEWWHPEQQVYRHNGLLDHLTIRATLDDFAEQGVMPFVFCLDAQGQQQVFYPDALDKYGKMVLEELSGHDNLTQHDLSELTPDTRIINISALGHPSPLKQLVERCSNYDDLVAYCGGGIYHPETHWIDIHHNSTCKGSAIIQLMEELNATNLIVFGDGDNDLTMFDMANEAYATDNAPDYIKQKATATVGHHDADGVALFLRERFNLS</sequence>
<dbReference type="GO" id="GO:0016791">
    <property type="term" value="F:phosphatase activity"/>
    <property type="evidence" value="ECO:0007669"/>
    <property type="project" value="TreeGrafter"/>
</dbReference>
<organism evidence="1 2">
    <name type="scientific">Marinomonas communis</name>
    <dbReference type="NCBI Taxonomy" id="28254"/>
    <lineage>
        <taxon>Bacteria</taxon>
        <taxon>Pseudomonadati</taxon>
        <taxon>Pseudomonadota</taxon>
        <taxon>Gammaproteobacteria</taxon>
        <taxon>Oceanospirillales</taxon>
        <taxon>Oceanospirillaceae</taxon>
        <taxon>Marinomonas</taxon>
    </lineage>
</organism>